<name>A0A812T1T3_SYMPI</name>
<protein>
    <submittedName>
        <fullName evidence="18">DNAH6 protein</fullName>
    </submittedName>
</protein>
<dbReference type="InterPro" id="IPR041228">
    <property type="entry name" value="Dynein_C"/>
</dbReference>
<keyword evidence="7" id="KW-0243">Dynein</keyword>
<evidence type="ECO:0000256" key="5">
    <source>
        <dbReference type="ARBA" id="ARBA00022741"/>
    </source>
</evidence>
<dbReference type="Pfam" id="PF18199">
    <property type="entry name" value="Dynein_C"/>
    <property type="match status" value="1"/>
</dbReference>
<dbReference type="InterPro" id="IPR004273">
    <property type="entry name" value="Dynein_heavy_D6_P-loop"/>
</dbReference>
<evidence type="ECO:0000259" key="13">
    <source>
        <dbReference type="Pfam" id="PF00350"/>
    </source>
</evidence>
<keyword evidence="3" id="KW-0493">Microtubule</keyword>
<evidence type="ECO:0000259" key="15">
    <source>
        <dbReference type="Pfam" id="PF12781"/>
    </source>
</evidence>
<dbReference type="GO" id="GO:0005930">
    <property type="term" value="C:axoneme"/>
    <property type="evidence" value="ECO:0007669"/>
    <property type="project" value="UniProtKB-SubCell"/>
</dbReference>
<evidence type="ECO:0000256" key="6">
    <source>
        <dbReference type="ARBA" id="ARBA00022840"/>
    </source>
</evidence>
<evidence type="ECO:0000313" key="18">
    <source>
        <dbReference type="EMBL" id="CAE7501954.1"/>
    </source>
</evidence>
<organism evidence="18 19">
    <name type="scientific">Symbiodinium pilosum</name>
    <name type="common">Dinoflagellate</name>
    <dbReference type="NCBI Taxonomy" id="2952"/>
    <lineage>
        <taxon>Eukaryota</taxon>
        <taxon>Sar</taxon>
        <taxon>Alveolata</taxon>
        <taxon>Dinophyceae</taxon>
        <taxon>Suessiales</taxon>
        <taxon>Symbiodiniaceae</taxon>
        <taxon>Symbiodinium</taxon>
    </lineage>
</organism>
<dbReference type="EMBL" id="CAJNIZ010027702">
    <property type="protein sequence ID" value="CAE7501954.1"/>
    <property type="molecule type" value="Genomic_DNA"/>
</dbReference>
<comment type="caution">
    <text evidence="18">The sequence shown here is derived from an EMBL/GenBank/DDBJ whole genome shotgun (WGS) entry which is preliminary data.</text>
</comment>
<keyword evidence="6" id="KW-0067">ATP-binding</keyword>
<keyword evidence="9" id="KW-0969">Cilium</keyword>
<evidence type="ECO:0000313" key="19">
    <source>
        <dbReference type="Proteomes" id="UP000649617"/>
    </source>
</evidence>
<feature type="domain" description="Dynein heavy chain ATP-binding dynein motor region" evidence="15">
    <location>
        <begin position="957"/>
        <end position="1174"/>
    </location>
</feature>
<dbReference type="InterPro" id="IPR042219">
    <property type="entry name" value="AAA_lid_11_sf"/>
</dbReference>
<evidence type="ECO:0000256" key="2">
    <source>
        <dbReference type="ARBA" id="ARBA00022490"/>
    </source>
</evidence>
<dbReference type="Pfam" id="PF03028">
    <property type="entry name" value="Dynein_heavy"/>
    <property type="match status" value="1"/>
</dbReference>
<dbReference type="Pfam" id="PF00350">
    <property type="entry name" value="Dynamin_N"/>
    <property type="match status" value="1"/>
</dbReference>
<dbReference type="GO" id="GO:0008569">
    <property type="term" value="F:minus-end-directed microtubule motor activity"/>
    <property type="evidence" value="ECO:0007669"/>
    <property type="project" value="InterPro"/>
</dbReference>
<feature type="domain" description="Dynein heavy chain region D6 P-loop" evidence="14">
    <location>
        <begin position="1737"/>
        <end position="1850"/>
    </location>
</feature>
<dbReference type="InterPro" id="IPR035706">
    <property type="entry name" value="AAA_9"/>
</dbReference>
<dbReference type="GO" id="GO:0005874">
    <property type="term" value="C:microtubule"/>
    <property type="evidence" value="ECO:0007669"/>
    <property type="project" value="UniProtKB-KW"/>
</dbReference>
<dbReference type="Gene3D" id="3.40.50.300">
    <property type="entry name" value="P-loop containing nucleotide triphosphate hydrolases"/>
    <property type="match status" value="3"/>
</dbReference>
<keyword evidence="19" id="KW-1185">Reference proteome</keyword>
<evidence type="ECO:0000259" key="14">
    <source>
        <dbReference type="Pfam" id="PF03028"/>
    </source>
</evidence>
<evidence type="ECO:0000256" key="12">
    <source>
        <dbReference type="ARBA" id="ARBA00023273"/>
    </source>
</evidence>
<evidence type="ECO:0000256" key="4">
    <source>
        <dbReference type="ARBA" id="ARBA00022737"/>
    </source>
</evidence>
<dbReference type="InterPro" id="IPR026983">
    <property type="entry name" value="DHC"/>
</dbReference>
<evidence type="ECO:0000256" key="3">
    <source>
        <dbReference type="ARBA" id="ARBA00022701"/>
    </source>
</evidence>
<keyword evidence="8" id="KW-0175">Coiled coil</keyword>
<dbReference type="Proteomes" id="UP000649617">
    <property type="component" value="Unassembled WGS sequence"/>
</dbReference>
<evidence type="ECO:0000259" key="17">
    <source>
        <dbReference type="Pfam" id="PF18199"/>
    </source>
</evidence>
<dbReference type="PANTHER" id="PTHR22878">
    <property type="entry name" value="DYNEIN HEAVY CHAIN 6, AXONEMAL-LIKE-RELATED"/>
    <property type="match status" value="1"/>
</dbReference>
<dbReference type="InterPro" id="IPR041658">
    <property type="entry name" value="AAA_lid_11"/>
</dbReference>
<dbReference type="Pfam" id="PF18198">
    <property type="entry name" value="AAA_lid_11"/>
    <property type="match status" value="1"/>
</dbReference>
<dbReference type="Gene3D" id="1.10.8.720">
    <property type="entry name" value="Region D6 of dynein motor"/>
    <property type="match status" value="1"/>
</dbReference>
<dbReference type="OrthoDB" id="432567at2759"/>
<dbReference type="FunFam" id="3.10.490.20:FF:000009">
    <property type="entry name" value="Dynein heavy chain 4"/>
    <property type="match status" value="1"/>
</dbReference>
<dbReference type="GO" id="GO:0045505">
    <property type="term" value="F:dynein intermediate chain binding"/>
    <property type="evidence" value="ECO:0007669"/>
    <property type="project" value="InterPro"/>
</dbReference>
<dbReference type="GO" id="GO:0005524">
    <property type="term" value="F:ATP binding"/>
    <property type="evidence" value="ECO:0007669"/>
    <property type="project" value="UniProtKB-KW"/>
</dbReference>
<gene>
    <name evidence="18" type="primary">DNAH6</name>
    <name evidence="18" type="ORF">SPIL2461_LOCUS12995</name>
</gene>
<evidence type="ECO:0000256" key="7">
    <source>
        <dbReference type="ARBA" id="ARBA00023017"/>
    </source>
</evidence>
<dbReference type="InterPro" id="IPR045063">
    <property type="entry name" value="Dynamin_N"/>
</dbReference>
<keyword evidence="2" id="KW-0963">Cytoplasm</keyword>
<dbReference type="FunFam" id="3.40.50.300:FF:000049">
    <property type="entry name" value="Dynein, axonemal, heavy chain 5"/>
    <property type="match status" value="1"/>
</dbReference>
<dbReference type="Gene3D" id="1.10.8.1220">
    <property type="match status" value="1"/>
</dbReference>
<reference evidence="18" key="1">
    <citation type="submission" date="2021-02" db="EMBL/GenBank/DDBJ databases">
        <authorList>
            <person name="Dougan E. K."/>
            <person name="Rhodes N."/>
            <person name="Thang M."/>
            <person name="Chan C."/>
        </authorList>
    </citation>
    <scope>NUCLEOTIDE SEQUENCE</scope>
</reference>
<evidence type="ECO:0000256" key="1">
    <source>
        <dbReference type="ARBA" id="ARBA00004430"/>
    </source>
</evidence>
<accession>A0A812T1T3</accession>
<keyword evidence="11" id="KW-0206">Cytoskeleton</keyword>
<sequence length="2337" mass="263961">MTRLPLGVTGSQQATNRPFQFTLIHDPAEDGHIIHVDKEEVSRENLLQKLCAKNNELDGMSRFSSSRVSVNIRSKRVTSLIIVDMPGLTLTSQEPGDLALRELEHPNTIPILVLENRGDLGALDGVRAFFDKELDLRGIKAVAIMNKFDMMIMHASSELGTATKWNQWADAWERSETKYHAWFNVGVPPGNASQDLEARLRESHSNEEQLIQTWKKRCGSLASWPEDIRFGLASFEEYVHSEQWHKLSSFVEAVKPKLPALVDDEQSLFLPRLQDHLLQDLTQLVSDGQKIWNGHLESGLYSTLVKKTLRQELDWLKEQKLDHRVRAMMRMFETGDRRQGVKRNVDCEAPAASDDRKPNGLQHWLVDAVCYAETCVLGLNATTRFSSCVERFAFACLWLNTTFHYTPEFFRNAMADQQKQSPNTAIMEYKRSMCSRVFRPLVEMMAVLLEDQFMRSMDAPFESEMVDQSGWFVSLIQAEVSVEDIRKAHREQALSLAQRSLMQYSRQFQCGKKRNLFMRQCSESPVIQVKTLAQASGREFRSLMDKDVQTLEAQLVHSFSDDESAEVFRLNQTLSVPKEEQKGGQRQYSAEALGRRFLQIFAKQVKTTSAPHMAGVHEVATFFHPLDGDEPNFISEDGYQCISSAATYARLLQQTGDPRDLKRLHLKSGKISATQFSEVSIEVFGHSQLQYCFWVQRPYAGRIDKRQLETETYCCVMLVDDDEQTIVDVRPALPEWQIIKFQIPADNHNYEIRISDMQRSGIACRGLSLIGRGVPPKAAAPTIAIPVANAPEGLVAIMQAEVLRTPAEMHPHNSVEETMFHELHRRISMEMVSTFKQFQVDLAKNINQFQSQTHDRSIVLINGLELFVKGTREKQSERRNVQIAQIVRRCAEIVDANAQWSDIALAAGFIAYAGPFTAEFRSAPEAHKEVSLTADPAWKSQPKSGCADTLCEPAEIREWNIKSLPADDLSVENGILVTRGRRWPLMIDPQGQGNRWIRNMKKDTGLGIIKLSTPNFLRTVETCIREGNAILLENVEEVLDPSLEPVLLKQVFKKGGQLLLRLGSEDVPYNEGFQFFVTTKMANPRYLPEICIKVTVINFTVTLLGLEDQLVAEVVKNERPDLAELRAGLVVQIAADKAEMDRLEQLILKLLSEAGDDLLADDTLIVTLDQSKKTGDGCKERMVSAEESMKEIDEVTEILRPCATRASIIYFVVADLANIDPMYQYSLQFFTSLFQQRLAASQKAEDKNERIRIIIQDFTEFIYTKICMGLFEDHKMLYSFMICNRCLRHQVHAQFMHKQRITPQEWSFFLRGLEAGKGIIDDTLTQAVEPPSWMTAQAYRKMMVLEQLTTKAGSEALGCSSGWASGCLVKLAVGHQAVSSGKLTDAWSMLGEPDPMHGVFVLKKLETWAPLAHSAQLLLVQQLALELAVQLDAAYEGLQQARMENATHLIQRNPAVHVIAAVPVARKIGEPAQVLMQHVAEMGRLDGSSSIIEFWNQLVFFAHSEVGSVSAACAGDVEQQKRFDCGCWCIALALTRTSHFAESDVRQMVCKNLQDVLICCRTPSGSVNAAAHSLVSKYGRGGLPFVHHLIAEVMLDLTEHILENCSDIRLATWIELSLCMAHLDYTLLSLSKYQRQKWVSLLIRILHVCRTSSDECLPCVAYFLKLLWLADGEPRQTYAEAGQELWAFASSGSLRENFLQLAGSSEVVRNFVGAELGKHYTVSPDFDLVGCFKDSKKTMPLIFVLSAGADPTDYLVKLAKDFEYEERLHFISLGQGQGQKAEALIKHGQETGDWVCLQNCHLAASWMPTLERIQEMQDPDSIDDMYRLWLTSMPSTTFPVPVLQGGIKITNEPPKGLRANLTRTFQDITPEIYEGCTKPREFKKLLFALAFFHAAILERRKFGPIGWNVPYEWMDSDFQVSREQVQMYLESQPGVPWITLNYIIAEVNYGGRVTDDKDVRLISAFLKRYFNEGVLQDGYKLSPLDEYTCPDEGSLEEVREHVRGLPFDEDPQVFGLHPNAQITAQTEEARKFLGIILSVQPRIAAAGGGKRPEELVAEMAEAFHGRVPAVMLRKQAHPETYKKTPDGGIVSLGVFHGQEMDRFNVLISRVQNTLVTLGKAIKGFVVMSAQLEEMYNCFLSQQLPPLWGEVAYPCLKPLNSWFSDFEERIDFMTSWLKMGPPSSYWVPCFYFPQGFMTCSKQVHARKTKIPIDALVFWQEPTTCTEPRMVDPPVDGVNVHGLFLQGAGWDVPSKKMVESEKAVLFKELPVIWVQVVEEATFQKNATEPGRYTCPLYKTSLRKGTLATTGHSTNFVCYIRLPSNEEDQGHWVRRGVALL</sequence>
<dbReference type="InterPro" id="IPR027417">
    <property type="entry name" value="P-loop_NTPase"/>
</dbReference>
<dbReference type="FunFam" id="1.10.8.1220:FF:000001">
    <property type="entry name" value="Dynein axonemal heavy chain 5"/>
    <property type="match status" value="1"/>
</dbReference>
<dbReference type="FunFam" id="3.40.50.300:FF:000362">
    <property type="entry name" value="Dynein, axonemal, heavy chain 6"/>
    <property type="match status" value="1"/>
</dbReference>
<keyword evidence="4" id="KW-0677">Repeat</keyword>
<dbReference type="SUPFAM" id="SSF52540">
    <property type="entry name" value="P-loop containing nucleoside triphosphate hydrolases"/>
    <property type="match status" value="1"/>
</dbReference>
<dbReference type="Gene3D" id="1.20.1270.280">
    <property type="match status" value="1"/>
</dbReference>
<comment type="subcellular location">
    <subcellularLocation>
        <location evidence="1">Cytoplasm</location>
        <location evidence="1">Cytoskeleton</location>
        <location evidence="1">Cilium axoneme</location>
    </subcellularLocation>
</comment>
<dbReference type="GO" id="GO:0007018">
    <property type="term" value="P:microtubule-based movement"/>
    <property type="evidence" value="ECO:0007669"/>
    <property type="project" value="InterPro"/>
</dbReference>
<dbReference type="InterPro" id="IPR043160">
    <property type="entry name" value="Dynein_C_barrel"/>
</dbReference>
<evidence type="ECO:0000256" key="10">
    <source>
        <dbReference type="ARBA" id="ARBA00023175"/>
    </source>
</evidence>
<feature type="domain" description="Dynein heavy chain C-terminal" evidence="17">
    <location>
        <begin position="2026"/>
        <end position="2337"/>
    </location>
</feature>
<keyword evidence="10" id="KW-0505">Motor protein</keyword>
<dbReference type="PANTHER" id="PTHR22878:SF68">
    <property type="entry name" value="DYNEIN HEAVY CHAIN 6, AXONEMAL-LIKE"/>
    <property type="match status" value="1"/>
</dbReference>
<dbReference type="Gene3D" id="6.10.140.1060">
    <property type="match status" value="1"/>
</dbReference>
<evidence type="ECO:0000256" key="8">
    <source>
        <dbReference type="ARBA" id="ARBA00023054"/>
    </source>
</evidence>
<dbReference type="FunFam" id="1.10.8.720:FF:000001">
    <property type="entry name" value="dynein heavy chain 7, axonemal"/>
    <property type="match status" value="1"/>
</dbReference>
<feature type="non-terminal residue" evidence="18">
    <location>
        <position position="1"/>
    </location>
</feature>
<evidence type="ECO:0000256" key="11">
    <source>
        <dbReference type="ARBA" id="ARBA00023212"/>
    </source>
</evidence>
<keyword evidence="5" id="KW-0547">Nucleotide-binding</keyword>
<feature type="domain" description="Dynein heavy chain AAA lid" evidence="16">
    <location>
        <begin position="1882"/>
        <end position="2020"/>
    </location>
</feature>
<dbReference type="GO" id="GO:0051959">
    <property type="term" value="F:dynein light intermediate chain binding"/>
    <property type="evidence" value="ECO:0007669"/>
    <property type="project" value="InterPro"/>
</dbReference>
<proteinExistence type="predicted"/>
<dbReference type="Pfam" id="PF12781">
    <property type="entry name" value="AAA_9"/>
    <property type="match status" value="1"/>
</dbReference>
<evidence type="ECO:0000259" key="16">
    <source>
        <dbReference type="Pfam" id="PF18198"/>
    </source>
</evidence>
<dbReference type="Gene3D" id="3.10.490.20">
    <property type="match status" value="1"/>
</dbReference>
<dbReference type="GO" id="GO:0030286">
    <property type="term" value="C:dynein complex"/>
    <property type="evidence" value="ECO:0007669"/>
    <property type="project" value="UniProtKB-KW"/>
</dbReference>
<keyword evidence="12" id="KW-0966">Cell projection</keyword>
<feature type="domain" description="Dynamin N-terminal" evidence="13">
    <location>
        <begin position="8"/>
        <end position="147"/>
    </location>
</feature>
<evidence type="ECO:0000256" key="9">
    <source>
        <dbReference type="ARBA" id="ARBA00023069"/>
    </source>
</evidence>